<dbReference type="Pfam" id="PF16041">
    <property type="entry name" value="APD1-4_M"/>
    <property type="match status" value="1"/>
</dbReference>
<dbReference type="PANTHER" id="PTHR39077:SF1">
    <property type="entry name" value="E3 UBIQUITIN-PROTEIN LIGASE APD1-4 MIDDLE DOMAIN-CONTAINING PROTEIN"/>
    <property type="match status" value="1"/>
</dbReference>
<organism evidence="4 5">
    <name type="scientific">Lottia gigantea</name>
    <name type="common">Giant owl limpet</name>
    <dbReference type="NCBI Taxonomy" id="225164"/>
    <lineage>
        <taxon>Eukaryota</taxon>
        <taxon>Metazoa</taxon>
        <taxon>Spiralia</taxon>
        <taxon>Lophotrochozoa</taxon>
        <taxon>Mollusca</taxon>
        <taxon>Gastropoda</taxon>
        <taxon>Patellogastropoda</taxon>
        <taxon>Lottioidea</taxon>
        <taxon>Lottiidae</taxon>
        <taxon>Lottia</taxon>
    </lineage>
</organism>
<reference evidence="4 5" key="1">
    <citation type="journal article" date="2013" name="Nature">
        <title>Insights into bilaterian evolution from three spiralian genomes.</title>
        <authorList>
            <person name="Simakov O."/>
            <person name="Marletaz F."/>
            <person name="Cho S.J."/>
            <person name="Edsinger-Gonzales E."/>
            <person name="Havlak P."/>
            <person name="Hellsten U."/>
            <person name="Kuo D.H."/>
            <person name="Larsson T."/>
            <person name="Lv J."/>
            <person name="Arendt D."/>
            <person name="Savage R."/>
            <person name="Osoegawa K."/>
            <person name="de Jong P."/>
            <person name="Grimwood J."/>
            <person name="Chapman J.A."/>
            <person name="Shapiro H."/>
            <person name="Aerts A."/>
            <person name="Otillar R.P."/>
            <person name="Terry A.Y."/>
            <person name="Boore J.L."/>
            <person name="Grigoriev I.V."/>
            <person name="Lindberg D.R."/>
            <person name="Seaver E.C."/>
            <person name="Weisblat D.A."/>
            <person name="Putnam N.H."/>
            <person name="Rokhsar D.S."/>
        </authorList>
    </citation>
    <scope>NUCLEOTIDE SEQUENCE [LARGE SCALE GENOMIC DNA]</scope>
</reference>
<evidence type="ECO:0000256" key="2">
    <source>
        <dbReference type="SAM" id="Phobius"/>
    </source>
</evidence>
<sequence>MERDTVEPDSPSVTSSSIQSTEGSDCTRPVRISIPVYKGNDYDVSPINLDEYCGHWVCSSCTIWGYIFCYNRMSRYKRIEILWVWILLVSLSIGMGVGVGVYGVNKFSSAPTDMEIITEKYSTLFCEKLVLKSDEKFDAYRFAGDLPINRSRAELFKKEYSSYVEHGDIKYYHYYLLQWSQVQIVSCTHQLMDFYVLAGEHNFKRWKSNPDCLSCYIYKMAVKINGCFLDYDKFTLTVSETDTYYFVFINRNVSAWLTTKIHINRYLYDVNKASKLCSNTRHCHIRVDFASSEQVAYHLKPFMDSSDTVITSTCKARLVFYVIIFAAMPGCLGLILTIIVFFTCKDPVNKVQRRNRSRPTFSIADGETTPLIGSRSPSPTYMGNNVSCSYPPTYEEATS</sequence>
<dbReference type="Proteomes" id="UP000030746">
    <property type="component" value="Unassembled WGS sequence"/>
</dbReference>
<keyword evidence="5" id="KW-1185">Reference proteome</keyword>
<feature type="region of interest" description="Disordered" evidence="1">
    <location>
        <begin position="359"/>
        <end position="384"/>
    </location>
</feature>
<evidence type="ECO:0000256" key="1">
    <source>
        <dbReference type="SAM" id="MobiDB-lite"/>
    </source>
</evidence>
<dbReference type="KEGG" id="lgi:LOTGIDRAFT_155732"/>
<evidence type="ECO:0000259" key="3">
    <source>
        <dbReference type="Pfam" id="PF16041"/>
    </source>
</evidence>
<feature type="domain" description="E3 ubiquitin-protein ligase APD1-4 middle" evidence="3">
    <location>
        <begin position="234"/>
        <end position="329"/>
    </location>
</feature>
<feature type="region of interest" description="Disordered" evidence="1">
    <location>
        <begin position="1"/>
        <end position="26"/>
    </location>
</feature>
<evidence type="ECO:0000313" key="4">
    <source>
        <dbReference type="EMBL" id="ESO82715.1"/>
    </source>
</evidence>
<dbReference type="OrthoDB" id="6375539at2759"/>
<keyword evidence="2" id="KW-1133">Transmembrane helix</keyword>
<feature type="transmembrane region" description="Helical" evidence="2">
    <location>
        <begin position="82"/>
        <end position="104"/>
    </location>
</feature>
<dbReference type="RefSeq" id="XP_009066510.1">
    <property type="nucleotide sequence ID" value="XM_009068262.1"/>
</dbReference>
<accession>V3ZK04</accession>
<dbReference type="CTD" id="20236810"/>
<name>V3ZK04_LOTGI</name>
<dbReference type="HOGENOM" id="CLU_691319_0_0_1"/>
<dbReference type="GeneID" id="20236810"/>
<protein>
    <recommendedName>
        <fullName evidence="3">E3 ubiquitin-protein ligase APD1-4 middle domain-containing protein</fullName>
    </recommendedName>
</protein>
<keyword evidence="2" id="KW-0812">Transmembrane</keyword>
<dbReference type="AlphaFoldDB" id="V3ZK04"/>
<dbReference type="InterPro" id="IPR032010">
    <property type="entry name" value="APD1-4_M"/>
</dbReference>
<dbReference type="OMA" id="SWICVCF"/>
<dbReference type="EMBL" id="KB203854">
    <property type="protein sequence ID" value="ESO82715.1"/>
    <property type="molecule type" value="Genomic_DNA"/>
</dbReference>
<dbReference type="PANTHER" id="PTHR39077">
    <property type="entry name" value="DUF4793 DOMAIN-CONTAINING PROTEIN"/>
    <property type="match status" value="1"/>
</dbReference>
<proteinExistence type="predicted"/>
<feature type="compositionally biased region" description="Polar residues" evidence="1">
    <location>
        <begin position="375"/>
        <end position="384"/>
    </location>
</feature>
<keyword evidence="2" id="KW-0472">Membrane</keyword>
<feature type="transmembrane region" description="Helical" evidence="2">
    <location>
        <begin position="318"/>
        <end position="344"/>
    </location>
</feature>
<feature type="compositionally biased region" description="Low complexity" evidence="1">
    <location>
        <begin position="8"/>
        <end position="24"/>
    </location>
</feature>
<gene>
    <name evidence="4" type="ORF">LOTGIDRAFT_155732</name>
</gene>
<evidence type="ECO:0000313" key="5">
    <source>
        <dbReference type="Proteomes" id="UP000030746"/>
    </source>
</evidence>